<dbReference type="Proteomes" id="UP001455709">
    <property type="component" value="Unassembled WGS sequence"/>
</dbReference>
<keyword evidence="1" id="KW-0732">Signal</keyword>
<feature type="chain" id="PRO_5046238599" description="CopL family metal-binding regulatory protein" evidence="1">
    <location>
        <begin position="26"/>
        <end position="120"/>
    </location>
</feature>
<gene>
    <name evidence="2" type="ORF">ABGV49_11860</name>
</gene>
<keyword evidence="3" id="KW-1185">Reference proteome</keyword>
<accession>A0ABV0FF63</accession>
<name>A0ABV0FF63_9NEIS</name>
<evidence type="ECO:0000256" key="1">
    <source>
        <dbReference type="SAM" id="SignalP"/>
    </source>
</evidence>
<sequence>MKALRRALLLILLQLSLFGMAAAHAPLTGMASPEACAAMSASRDCAGMAAKPSVKHAAVNGAAACGSNACAQACLPLFIKVSLPGVAVLACCGVRIAAQPVLFSGPVLPPPLRPPEFARI</sequence>
<feature type="signal peptide" evidence="1">
    <location>
        <begin position="1"/>
        <end position="25"/>
    </location>
</feature>
<evidence type="ECO:0008006" key="4">
    <source>
        <dbReference type="Google" id="ProtNLM"/>
    </source>
</evidence>
<dbReference type="RefSeq" id="WP_347370832.1">
    <property type="nucleotide sequence ID" value="NZ_JBDOJC010000001.1"/>
</dbReference>
<reference evidence="2 3" key="1">
    <citation type="submission" date="2024-05" db="EMBL/GenBank/DDBJ databases">
        <authorList>
            <person name="De Oliveira J.P."/>
            <person name="Noriler S.A."/>
            <person name="De Oliveira A.G."/>
            <person name="Sipoli D.S."/>
        </authorList>
    </citation>
    <scope>NUCLEOTIDE SEQUENCE [LARGE SCALE GENOMIC DNA]</scope>
    <source>
        <strain evidence="2 3">LABIM189</strain>
    </source>
</reference>
<comment type="caution">
    <text evidence="2">The sequence shown here is derived from an EMBL/GenBank/DDBJ whole genome shotgun (WGS) entry which is preliminary data.</text>
</comment>
<evidence type="ECO:0000313" key="2">
    <source>
        <dbReference type="EMBL" id="MEO2217752.1"/>
    </source>
</evidence>
<evidence type="ECO:0000313" key="3">
    <source>
        <dbReference type="Proteomes" id="UP001455709"/>
    </source>
</evidence>
<dbReference type="EMBL" id="JBDOJC010000001">
    <property type="protein sequence ID" value="MEO2217752.1"/>
    <property type="molecule type" value="Genomic_DNA"/>
</dbReference>
<protein>
    <recommendedName>
        <fullName evidence="4">CopL family metal-binding regulatory protein</fullName>
    </recommendedName>
</protein>
<proteinExistence type="predicted"/>
<organism evidence="2 3">
    <name type="scientific">Chromobacterium vaccinii</name>
    <dbReference type="NCBI Taxonomy" id="1108595"/>
    <lineage>
        <taxon>Bacteria</taxon>
        <taxon>Pseudomonadati</taxon>
        <taxon>Pseudomonadota</taxon>
        <taxon>Betaproteobacteria</taxon>
        <taxon>Neisseriales</taxon>
        <taxon>Chromobacteriaceae</taxon>
        <taxon>Chromobacterium</taxon>
    </lineage>
</organism>